<dbReference type="InterPro" id="IPR019775">
    <property type="entry name" value="WD40_repeat_CS"/>
</dbReference>
<dbReference type="Pfam" id="PF00400">
    <property type="entry name" value="WD40"/>
    <property type="match status" value="2"/>
</dbReference>
<dbReference type="EMBL" id="PZQS01000001">
    <property type="protein sequence ID" value="PVD38399.1"/>
    <property type="molecule type" value="Genomic_DNA"/>
</dbReference>
<name>A0A2T7PYB9_POMCA</name>
<evidence type="ECO:0000256" key="3">
    <source>
        <dbReference type="ARBA" id="ARBA00022737"/>
    </source>
</evidence>
<dbReference type="PROSITE" id="PS50082">
    <property type="entry name" value="WD_REPEATS_2"/>
    <property type="match status" value="1"/>
</dbReference>
<feature type="repeat" description="WD" evidence="4">
    <location>
        <begin position="421"/>
        <end position="462"/>
    </location>
</feature>
<dbReference type="AlphaFoldDB" id="A0A2T7PYB9"/>
<dbReference type="SUPFAM" id="SSF50978">
    <property type="entry name" value="WD40 repeat-like"/>
    <property type="match status" value="1"/>
</dbReference>
<keyword evidence="3" id="KW-0677">Repeat</keyword>
<dbReference type="OrthoDB" id="5980302at2759"/>
<dbReference type="InterPro" id="IPR001680">
    <property type="entry name" value="WD40_rpt"/>
</dbReference>
<evidence type="ECO:0000313" key="7">
    <source>
        <dbReference type="Proteomes" id="UP000245119"/>
    </source>
</evidence>
<sequence>MCARQSTSIDLNDLDFTQLSALHALFQENKNEKYDKKGFCLAVKQTIGPNLTDQEIEKFFVMVNTRFSKSIYWSDFIRSIKGVQERIYLKDTLVKSVFFDPKVSFTQTKHRKSIVSIRFMPILNLQSEAIDYSRGRYVMLDKDGLLSLWSISVRPIRYYWIGHDRFLTSMRFTDMVVLYPTPLIAVASTSRCITIWELLDEILDRKYDIVEMNAIPTCLDFWAKLPSGDHSVLIWGDSAGDVYCLSLNVISKINMFVKEETREKPTRVSLDDFMNDRGYGRSVVAIAIREVDEHIISVEKSHAVSVHSLKSQVCVQRFAGGDLLKLGKNPVSSSFYNPVSSRFLMATTVLVKLGPDQTVNVPQVGSSSKAAVGVVYSPMYERVICACREGIISMWDVHDGLLIMQLRHVSSRALEETDYEPNYNKMEVTAFIMENTGQRLVTGASDGTINLWNISTGVLINAYCLPDPVIVSAFAIDKGGLQGQFCATSDLGESVLAMTTDPQNEFLISADTRGYVKVWDLLLYCNGSVESVFSDESRNKRNEMLLKKFIFLKHSFFRDEAAEGKYDPHKRPPPLASEPESTLKIPRLLNVFRAHSCPITCITYVADRELIITGDLEKMVSASMAVERRLYRYLRRSLVRPHQSTEDYVSTAEASSQPAAVRVIADVRVVHGGHMAELWQRAMSVLQSYIRRGCKALITSEQSLVIEEKEEPSDNNDVDVMSVAPIDQSDPRKSHILGSTFKPNLHYKKRPFIDLPQGQFLGFRHLTIHDLDENIPSTKPQTKTRKIKTQRITSRPRADILQTPNTASSNNSASKAQVLQVGFFTWGQVVLRFERLQQWYGGLQDPANSTG</sequence>
<dbReference type="Proteomes" id="UP000245119">
    <property type="component" value="Linkage Group LG1"/>
</dbReference>
<comment type="caution">
    <text evidence="6">The sequence shown here is derived from an EMBL/GenBank/DDBJ whole genome shotgun (WGS) entry which is preliminary data.</text>
</comment>
<dbReference type="InterPro" id="IPR036322">
    <property type="entry name" value="WD40_repeat_dom_sf"/>
</dbReference>
<evidence type="ECO:0000256" key="4">
    <source>
        <dbReference type="PROSITE-ProRule" id="PRU00221"/>
    </source>
</evidence>
<evidence type="ECO:0000313" key="6">
    <source>
        <dbReference type="EMBL" id="PVD38399.1"/>
    </source>
</evidence>
<dbReference type="InterPro" id="IPR051242">
    <property type="entry name" value="WD-EF-hand_domain"/>
</dbReference>
<dbReference type="InterPro" id="IPR015943">
    <property type="entry name" value="WD40/YVTN_repeat-like_dom_sf"/>
</dbReference>
<proteinExistence type="predicted"/>
<dbReference type="PANTHER" id="PTHR44324">
    <property type="entry name" value="WD40 REPEAT DOMAIN 95"/>
    <property type="match status" value="1"/>
</dbReference>
<dbReference type="SMART" id="SM00320">
    <property type="entry name" value="WD40"/>
    <property type="match status" value="6"/>
</dbReference>
<reference evidence="6 7" key="1">
    <citation type="submission" date="2018-04" db="EMBL/GenBank/DDBJ databases">
        <title>The genome of golden apple snail Pomacea canaliculata provides insight into stress tolerance and invasive adaptation.</title>
        <authorList>
            <person name="Liu C."/>
            <person name="Liu B."/>
            <person name="Ren Y."/>
            <person name="Zhang Y."/>
            <person name="Wang H."/>
            <person name="Li S."/>
            <person name="Jiang F."/>
            <person name="Yin L."/>
            <person name="Zhang G."/>
            <person name="Qian W."/>
            <person name="Fan W."/>
        </authorList>
    </citation>
    <scope>NUCLEOTIDE SEQUENCE [LARGE SCALE GENOMIC DNA]</scope>
    <source>
        <strain evidence="6">SZHN2017</strain>
        <tissue evidence="6">Muscle</tissue>
    </source>
</reference>
<dbReference type="Gene3D" id="2.130.10.10">
    <property type="entry name" value="YVTN repeat-like/Quinoprotein amine dehydrogenase"/>
    <property type="match status" value="2"/>
</dbReference>
<accession>A0A2T7PYB9</accession>
<dbReference type="PROSITE" id="PS00678">
    <property type="entry name" value="WD_REPEATS_1"/>
    <property type="match status" value="1"/>
</dbReference>
<protein>
    <recommendedName>
        <fullName evidence="1">WD repeat-containing protein on Y chromosome</fullName>
    </recommendedName>
</protein>
<evidence type="ECO:0000256" key="2">
    <source>
        <dbReference type="ARBA" id="ARBA00022574"/>
    </source>
</evidence>
<gene>
    <name evidence="6" type="ORF">C0Q70_01014</name>
</gene>
<evidence type="ECO:0000256" key="1">
    <source>
        <dbReference type="ARBA" id="ARBA00014901"/>
    </source>
</evidence>
<organism evidence="6 7">
    <name type="scientific">Pomacea canaliculata</name>
    <name type="common">Golden apple snail</name>
    <dbReference type="NCBI Taxonomy" id="400727"/>
    <lineage>
        <taxon>Eukaryota</taxon>
        <taxon>Metazoa</taxon>
        <taxon>Spiralia</taxon>
        <taxon>Lophotrochozoa</taxon>
        <taxon>Mollusca</taxon>
        <taxon>Gastropoda</taxon>
        <taxon>Caenogastropoda</taxon>
        <taxon>Architaenioglossa</taxon>
        <taxon>Ampullarioidea</taxon>
        <taxon>Ampullariidae</taxon>
        <taxon>Pomacea</taxon>
    </lineage>
</organism>
<feature type="region of interest" description="Disordered" evidence="5">
    <location>
        <begin position="773"/>
        <end position="812"/>
    </location>
</feature>
<dbReference type="PANTHER" id="PTHR44324:SF6">
    <property type="entry name" value="EF-HAND CALCIUM BINDING DOMAIN 8"/>
    <property type="match status" value="1"/>
</dbReference>
<keyword evidence="2 4" id="KW-0853">WD repeat</keyword>
<evidence type="ECO:0000256" key="5">
    <source>
        <dbReference type="SAM" id="MobiDB-lite"/>
    </source>
</evidence>
<keyword evidence="7" id="KW-1185">Reference proteome</keyword>